<feature type="domain" description="KilA-N DNA-binding" evidence="1">
    <location>
        <begin position="1"/>
        <end position="71"/>
    </location>
</feature>
<comment type="caution">
    <text evidence="2">The sequence shown here is derived from an EMBL/GenBank/DDBJ whole genome shotgun (WGS) entry which is preliminary data.</text>
</comment>
<evidence type="ECO:0000313" key="2">
    <source>
        <dbReference type="EMBL" id="PIQ86222.1"/>
    </source>
</evidence>
<accession>A0A2H0LP80</accession>
<dbReference type="EMBL" id="PCVY01000049">
    <property type="protein sequence ID" value="PIQ86222.1"/>
    <property type="molecule type" value="Genomic_DNA"/>
</dbReference>
<dbReference type="Proteomes" id="UP000230859">
    <property type="component" value="Unassembled WGS sequence"/>
</dbReference>
<organism evidence="2 3">
    <name type="scientific">Candidatus Abzuiibacterium crystallinum</name>
    <dbReference type="NCBI Taxonomy" id="1974748"/>
    <lineage>
        <taxon>Bacteria</taxon>
        <taxon>Pseudomonadati</taxon>
        <taxon>Candidatus Omnitrophota</taxon>
        <taxon>Candidatus Abzuiibacterium</taxon>
    </lineage>
</organism>
<evidence type="ECO:0000313" key="3">
    <source>
        <dbReference type="Proteomes" id="UP000230859"/>
    </source>
</evidence>
<dbReference type="AlphaFoldDB" id="A0A2H0LP80"/>
<name>A0A2H0LP80_9BACT</name>
<dbReference type="InterPro" id="IPR018873">
    <property type="entry name" value="KilA-N_DNA-bd_domain"/>
</dbReference>
<protein>
    <recommendedName>
        <fullName evidence="1">KilA-N DNA-binding domain-containing protein</fullName>
    </recommendedName>
</protein>
<gene>
    <name evidence="2" type="ORF">COV74_05760</name>
</gene>
<evidence type="ECO:0000259" key="1">
    <source>
        <dbReference type="Pfam" id="PF10543"/>
    </source>
</evidence>
<reference evidence="2 3" key="1">
    <citation type="submission" date="2017-09" db="EMBL/GenBank/DDBJ databases">
        <title>Depth-based differentiation of microbial function through sediment-hosted aquifers and enrichment of novel symbionts in the deep terrestrial subsurface.</title>
        <authorList>
            <person name="Probst A.J."/>
            <person name="Ladd B."/>
            <person name="Jarett J.K."/>
            <person name="Geller-Mcgrath D.E."/>
            <person name="Sieber C.M."/>
            <person name="Emerson J.B."/>
            <person name="Anantharaman K."/>
            <person name="Thomas B.C."/>
            <person name="Malmstrom R."/>
            <person name="Stieglmeier M."/>
            <person name="Klingl A."/>
            <person name="Woyke T."/>
            <person name="Ryan C.M."/>
            <person name="Banfield J.F."/>
        </authorList>
    </citation>
    <scope>NUCLEOTIDE SEQUENCE [LARGE SCALE GENOMIC DNA]</scope>
    <source>
        <strain evidence="2">CG11_big_fil_rev_8_21_14_0_20_45_26</strain>
    </source>
</reference>
<dbReference type="Pfam" id="PF10543">
    <property type="entry name" value="ORF6N"/>
    <property type="match status" value="1"/>
</dbReference>
<sequence>DLARLYGVTTKRLNEQVKRNRSRFPKDFLFQLTAQEKEQVVANCGYLAKLKFPPGHPYAFTEHGALMAANVLKSQWAVKMNLYIIRAFVKLREVFNLNQILEGRLNEIERILLDHDSALRDLYEKIKLLLLPPATVDAIGFDIGIPRLGKIG</sequence>
<proteinExistence type="predicted"/>
<feature type="non-terminal residue" evidence="2">
    <location>
        <position position="1"/>
    </location>
</feature>